<dbReference type="RefSeq" id="WP_061497982.1">
    <property type="nucleotide sequence ID" value="NZ_CP115659.1"/>
</dbReference>
<evidence type="ECO:0000313" key="2">
    <source>
        <dbReference type="EMBL" id="SCB88356.1"/>
    </source>
</evidence>
<dbReference type="OrthoDB" id="6518708at2"/>
<dbReference type="EMBL" id="FMAY01000002">
    <property type="protein sequence ID" value="SCB88356.1"/>
    <property type="molecule type" value="Genomic_DNA"/>
</dbReference>
<keyword evidence="1" id="KW-0732">Signal</keyword>
<feature type="chain" id="PRO_5008688447" evidence="1">
    <location>
        <begin position="35"/>
        <end position="156"/>
    </location>
</feature>
<reference evidence="3" key="1">
    <citation type="submission" date="2016-08" db="EMBL/GenBank/DDBJ databases">
        <authorList>
            <person name="Varghese N."/>
            <person name="Submissions Spin"/>
        </authorList>
    </citation>
    <scope>NUCLEOTIDE SEQUENCE [LARGE SCALE GENOMIC DNA]</scope>
    <source>
        <strain evidence="3">REICA_082</strain>
    </source>
</reference>
<accession>A0A1C4A1G5</accession>
<evidence type="ECO:0000313" key="3">
    <source>
        <dbReference type="Proteomes" id="UP000198975"/>
    </source>
</evidence>
<keyword evidence="3" id="KW-1185">Reference proteome</keyword>
<organism evidence="2 3">
    <name type="scientific">Kosakonia oryzendophytica</name>
    <dbReference type="NCBI Taxonomy" id="1005665"/>
    <lineage>
        <taxon>Bacteria</taxon>
        <taxon>Pseudomonadati</taxon>
        <taxon>Pseudomonadota</taxon>
        <taxon>Gammaproteobacteria</taxon>
        <taxon>Enterobacterales</taxon>
        <taxon>Enterobacteriaceae</taxon>
        <taxon>Kosakonia</taxon>
    </lineage>
</organism>
<evidence type="ECO:0000256" key="1">
    <source>
        <dbReference type="SAM" id="SignalP"/>
    </source>
</evidence>
<name>A0A1C4A1G5_9ENTR</name>
<dbReference type="AlphaFoldDB" id="A0A1C4A1G5"/>
<gene>
    <name evidence="2" type="ORF">GA0061071_102339</name>
</gene>
<feature type="signal peptide" evidence="1">
    <location>
        <begin position="1"/>
        <end position="34"/>
    </location>
</feature>
<protein>
    <submittedName>
        <fullName evidence="2">Uncharacterized protein</fullName>
    </submittedName>
</protein>
<proteinExistence type="predicted"/>
<sequence>MKWFPAKRRKQSVALILTALLAALSGTQLHRANAVIQQNVDEVTQFGFYDLMLRQKELYDSHMTTKGNTIQSNITSPDDNQFVLKGNFVRTRQQGQTYYFSYSPIYFMSSQNSRMINGNVDLLTHSGFWIQQYEADNVPLVSMQNGLIFLYPLDAR</sequence>
<dbReference type="Proteomes" id="UP000198975">
    <property type="component" value="Unassembled WGS sequence"/>
</dbReference>